<feature type="transmembrane region" description="Helical" evidence="1">
    <location>
        <begin position="6"/>
        <end position="25"/>
    </location>
</feature>
<evidence type="ECO:0000313" key="2">
    <source>
        <dbReference type="EMBL" id="SCY87351.1"/>
    </source>
</evidence>
<proteinExistence type="predicted"/>
<keyword evidence="3" id="KW-1185">Reference proteome</keyword>
<evidence type="ECO:0000256" key="1">
    <source>
        <dbReference type="SAM" id="Phobius"/>
    </source>
</evidence>
<dbReference type="Pfam" id="PF11196">
    <property type="entry name" value="DUF2834"/>
    <property type="match status" value="1"/>
</dbReference>
<dbReference type="EMBL" id="FMVM01000011">
    <property type="protein sequence ID" value="SCY87351.1"/>
    <property type="molecule type" value="Genomic_DNA"/>
</dbReference>
<feature type="transmembrane region" description="Helical" evidence="1">
    <location>
        <begin position="46"/>
        <end position="64"/>
    </location>
</feature>
<keyword evidence="1" id="KW-1133">Transmembrane helix</keyword>
<feature type="transmembrane region" description="Helical" evidence="1">
    <location>
        <begin position="76"/>
        <end position="96"/>
    </location>
</feature>
<dbReference type="InterPro" id="IPR021362">
    <property type="entry name" value="DUF2834"/>
</dbReference>
<evidence type="ECO:0000313" key="3">
    <source>
        <dbReference type="Proteomes" id="UP000198538"/>
    </source>
</evidence>
<keyword evidence="1" id="KW-0812">Transmembrane</keyword>
<sequence length="107" mass="12232">MKYFFGVLTILGIVLPYMAFIPWIGENGFNLTMLLSEARQNRISEFAWLDVLISAVVSIGFIIYEGKRIGVKHMWLPIIGTLTVGVSFGLPLFLLLREIHMDKMKNR</sequence>
<dbReference type="STRING" id="582692.SAMN05720606_11127"/>
<reference evidence="3" key="1">
    <citation type="submission" date="2016-10" db="EMBL/GenBank/DDBJ databases">
        <authorList>
            <person name="Varghese N."/>
            <person name="Submissions S."/>
        </authorList>
    </citation>
    <scope>NUCLEOTIDE SEQUENCE [LARGE SCALE GENOMIC DNA]</scope>
    <source>
        <strain evidence="3">BL9</strain>
    </source>
</reference>
<accession>A0A1G5JHG2</accession>
<dbReference type="Proteomes" id="UP000198538">
    <property type="component" value="Unassembled WGS sequence"/>
</dbReference>
<evidence type="ECO:0008006" key="4">
    <source>
        <dbReference type="Google" id="ProtNLM"/>
    </source>
</evidence>
<name>A0A1G5JHG2_9BACL</name>
<protein>
    <recommendedName>
        <fullName evidence="4">DUF2834 domain-containing protein</fullName>
    </recommendedName>
</protein>
<gene>
    <name evidence="2" type="ORF">SAMN05720606_11127</name>
</gene>
<keyword evidence="1" id="KW-0472">Membrane</keyword>
<dbReference type="AlphaFoldDB" id="A0A1G5JHG2"/>
<organism evidence="2 3">
    <name type="scientific">Paenibacillus polysaccharolyticus</name>
    <dbReference type="NCBI Taxonomy" id="582692"/>
    <lineage>
        <taxon>Bacteria</taxon>
        <taxon>Bacillati</taxon>
        <taxon>Bacillota</taxon>
        <taxon>Bacilli</taxon>
        <taxon>Bacillales</taxon>
        <taxon>Paenibacillaceae</taxon>
        <taxon>Paenibacillus</taxon>
    </lineage>
</organism>